<organism evidence="2 3">
    <name type="scientific">Metapseudomonas furukawaii</name>
    <name type="common">Pseudomonas furukawaii</name>
    <dbReference type="NCBI Taxonomy" id="1149133"/>
    <lineage>
        <taxon>Bacteria</taxon>
        <taxon>Pseudomonadati</taxon>
        <taxon>Pseudomonadota</taxon>
        <taxon>Gammaproteobacteria</taxon>
        <taxon>Pseudomonadales</taxon>
        <taxon>Pseudomonadaceae</taxon>
        <taxon>Metapseudomonas</taxon>
    </lineage>
</organism>
<dbReference type="AlphaFoldDB" id="A0AAD1BWR3"/>
<evidence type="ECO:0000313" key="3">
    <source>
        <dbReference type="Proteomes" id="UP000218554"/>
    </source>
</evidence>
<reference evidence="2 3" key="2">
    <citation type="journal article" date="2017" name="Int. J. Syst. Evol. Microbiol.">
        <title>Pseudomonas furukawaii sp. nov., a polychlorinated biphenyl-degrading bacterium isolated from biphenyl-contaminated soil in Japan.</title>
        <authorList>
            <person name="Kimura N."/>
            <person name="Watanabe T."/>
            <person name="Suenaga H."/>
            <person name="Fujihara H."/>
            <person name="Futagami T."/>
            <person name="Goto M."/>
            <person name="Hanada S."/>
            <person name="Hirose J."/>
        </authorList>
    </citation>
    <scope>NUCLEOTIDE SEQUENCE [LARGE SCALE GENOMIC DNA]</scope>
    <source>
        <strain evidence="3">DSM 10086 / NBRC 110670 / KF707</strain>
    </source>
</reference>
<accession>A0AAD1BWR3</accession>
<name>A0AAD1BWR3_METFU</name>
<gene>
    <name evidence="2" type="ORF">KF707C_2400</name>
</gene>
<feature type="compositionally biased region" description="Basic residues" evidence="1">
    <location>
        <begin position="29"/>
        <end position="38"/>
    </location>
</feature>
<proteinExistence type="predicted"/>
<dbReference type="EMBL" id="AP014862">
    <property type="protein sequence ID" value="BAU71928.1"/>
    <property type="molecule type" value="Genomic_DNA"/>
</dbReference>
<evidence type="ECO:0000256" key="1">
    <source>
        <dbReference type="SAM" id="MobiDB-lite"/>
    </source>
</evidence>
<dbReference type="KEGG" id="pfuw:KF707C_2400"/>
<sequence length="38" mass="4006">MPGPLRRPGKSGSPVPLSGPGPPKNRACGFHRTRLKPT</sequence>
<evidence type="ECO:0000313" key="2">
    <source>
        <dbReference type="EMBL" id="BAU71928.1"/>
    </source>
</evidence>
<feature type="region of interest" description="Disordered" evidence="1">
    <location>
        <begin position="1"/>
        <end position="38"/>
    </location>
</feature>
<keyword evidence="3" id="KW-1185">Reference proteome</keyword>
<protein>
    <submittedName>
        <fullName evidence="2">Uncharacterized protein</fullName>
    </submittedName>
</protein>
<reference evidence="3" key="1">
    <citation type="submission" date="2015-05" db="EMBL/GenBank/DDBJ databases">
        <title>Draft genome sequencing of a biphenyl-degrading bacterium, Pseudomonas balearica KF707 (=NBRC110670).</title>
        <authorList>
            <person name="Kimura N."/>
            <person name="Hirose J."/>
            <person name="Watanabe T."/>
            <person name="Suenaga H."/>
            <person name="Fujihara H."/>
            <person name="Noguchi M."/>
            <person name="Hashimoto M."/>
            <person name="Shimodaira J."/>
            <person name="Tsuchikane K."/>
            <person name="Hosoyama A."/>
            <person name="Yamazoe A."/>
            <person name="Fujita N."/>
            <person name="Furukawa K."/>
        </authorList>
    </citation>
    <scope>NUCLEOTIDE SEQUENCE [LARGE SCALE GENOMIC DNA]</scope>
    <source>
        <strain evidence="3">DSM 10086 / NBRC 110670 / KF707</strain>
    </source>
</reference>
<dbReference type="Proteomes" id="UP000218554">
    <property type="component" value="Chromosome"/>
</dbReference>